<sequence length="174" mass="19067">MLSRVGASSNPGAIQKEQFNIAYVHAIAAQAGFNPGKLEVDDDSIDLELSARGFVGIVRNPRVQLQLKCTSQDLVSGDVIKFPLSRKNYDDLRGTDVICPRYLAVLVVPEKPAEWLNHHPGHMALHNACYYLSLRDHPSSTNKTTVTVDVPLSQRLTTESLIQLMTAASNQGSL</sequence>
<proteinExistence type="predicted"/>
<feature type="domain" description="DUF4365" evidence="1">
    <location>
        <begin position="17"/>
        <end position="167"/>
    </location>
</feature>
<dbReference type="Proteomes" id="UP000216164">
    <property type="component" value="Unassembled WGS sequence"/>
</dbReference>
<comment type="caution">
    <text evidence="2">The sequence shown here is derived from an EMBL/GenBank/DDBJ whole genome shotgun (WGS) entry which is preliminary data.</text>
</comment>
<evidence type="ECO:0000259" key="1">
    <source>
        <dbReference type="Pfam" id="PF14280"/>
    </source>
</evidence>
<dbReference type="EMBL" id="NCTK01000001">
    <property type="protein sequence ID" value="OYQ12537.1"/>
    <property type="molecule type" value="Genomic_DNA"/>
</dbReference>
<evidence type="ECO:0000313" key="3">
    <source>
        <dbReference type="Proteomes" id="UP000216164"/>
    </source>
</evidence>
<dbReference type="InterPro" id="IPR025375">
    <property type="entry name" value="DUF4365"/>
</dbReference>
<dbReference type="AlphaFoldDB" id="A0AAP7ZKZ9"/>
<gene>
    <name evidence="2" type="ORF">B7R77_04210</name>
</gene>
<dbReference type="Pfam" id="PF14280">
    <property type="entry name" value="DUF4365"/>
    <property type="match status" value="1"/>
</dbReference>
<name>A0AAP7ZKZ9_RALSL</name>
<reference evidence="2 3" key="1">
    <citation type="submission" date="2017-04" db="EMBL/GenBank/DDBJ databases">
        <title>Genome Announcement: Closed genomes of Ralstonia solanacearum strains K60, UW551, and UW700.</title>
        <authorList>
            <person name="Hayes M."/>
            <person name="Macintyre A.M."/>
            <person name="Allen C."/>
        </authorList>
    </citation>
    <scope>NUCLEOTIDE SEQUENCE [LARGE SCALE GENOMIC DNA]</scope>
    <source>
        <strain evidence="2 3">UW25</strain>
    </source>
</reference>
<evidence type="ECO:0000313" key="2">
    <source>
        <dbReference type="EMBL" id="OYQ12537.1"/>
    </source>
</evidence>
<protein>
    <recommendedName>
        <fullName evidence="1">DUF4365 domain-containing protein</fullName>
    </recommendedName>
</protein>
<organism evidence="2 3">
    <name type="scientific">Ralstonia solanacearum K60</name>
    <dbReference type="NCBI Taxonomy" id="1091042"/>
    <lineage>
        <taxon>Bacteria</taxon>
        <taxon>Pseudomonadati</taxon>
        <taxon>Pseudomonadota</taxon>
        <taxon>Betaproteobacteria</taxon>
        <taxon>Burkholderiales</taxon>
        <taxon>Burkholderiaceae</taxon>
        <taxon>Ralstonia</taxon>
        <taxon>Ralstonia solanacearum species complex</taxon>
    </lineage>
</organism>
<accession>A0AAP7ZKZ9</accession>